<proteinExistence type="predicted"/>
<dbReference type="InterPro" id="IPR036397">
    <property type="entry name" value="RNaseH_sf"/>
</dbReference>
<name>A0A4Y2DJE7_ARAVE</name>
<dbReference type="Gene3D" id="3.30.420.10">
    <property type="entry name" value="Ribonuclease H-like superfamily/Ribonuclease H"/>
    <property type="match status" value="1"/>
</dbReference>
<evidence type="ECO:0000313" key="3">
    <source>
        <dbReference type="Proteomes" id="UP000499080"/>
    </source>
</evidence>
<dbReference type="InterPro" id="IPR012337">
    <property type="entry name" value="RNaseH-like_sf"/>
</dbReference>
<gene>
    <name evidence="2" type="ORF">AVEN_163160_1</name>
</gene>
<feature type="domain" description="RNase H type-1" evidence="1">
    <location>
        <begin position="1"/>
        <end position="80"/>
    </location>
</feature>
<dbReference type="EMBL" id="BGPR01000368">
    <property type="protein sequence ID" value="GBM16146.1"/>
    <property type="molecule type" value="Genomic_DNA"/>
</dbReference>
<dbReference type="AlphaFoldDB" id="A0A4Y2DJE7"/>
<keyword evidence="3" id="KW-1185">Reference proteome</keyword>
<evidence type="ECO:0000259" key="1">
    <source>
        <dbReference type="PROSITE" id="PS50879"/>
    </source>
</evidence>
<organism evidence="2 3">
    <name type="scientific">Araneus ventricosus</name>
    <name type="common">Orbweaver spider</name>
    <name type="synonym">Epeira ventricosa</name>
    <dbReference type="NCBI Taxonomy" id="182803"/>
    <lineage>
        <taxon>Eukaryota</taxon>
        <taxon>Metazoa</taxon>
        <taxon>Ecdysozoa</taxon>
        <taxon>Arthropoda</taxon>
        <taxon>Chelicerata</taxon>
        <taxon>Arachnida</taxon>
        <taxon>Araneae</taxon>
        <taxon>Araneomorphae</taxon>
        <taxon>Entelegynae</taxon>
        <taxon>Araneoidea</taxon>
        <taxon>Araneidae</taxon>
        <taxon>Araneus</taxon>
    </lineage>
</organism>
<dbReference type="OrthoDB" id="6437659at2759"/>
<accession>A0A4Y2DJE7</accession>
<dbReference type="InterPro" id="IPR002156">
    <property type="entry name" value="RNaseH_domain"/>
</dbReference>
<evidence type="ECO:0000313" key="2">
    <source>
        <dbReference type="EMBL" id="GBM16146.1"/>
    </source>
</evidence>
<dbReference type="SUPFAM" id="SSF53098">
    <property type="entry name" value="Ribonuclease H-like"/>
    <property type="match status" value="1"/>
</dbReference>
<dbReference type="GO" id="GO:0004523">
    <property type="term" value="F:RNA-DNA hybrid ribonuclease activity"/>
    <property type="evidence" value="ECO:0007669"/>
    <property type="project" value="InterPro"/>
</dbReference>
<dbReference type="Proteomes" id="UP000499080">
    <property type="component" value="Unassembled WGS sequence"/>
</dbReference>
<protein>
    <recommendedName>
        <fullName evidence="1">RNase H type-1 domain-containing protein</fullName>
    </recommendedName>
</protein>
<reference evidence="2 3" key="1">
    <citation type="journal article" date="2019" name="Sci. Rep.">
        <title>Orb-weaving spider Araneus ventricosus genome elucidates the spidroin gene catalogue.</title>
        <authorList>
            <person name="Kono N."/>
            <person name="Nakamura H."/>
            <person name="Ohtoshi R."/>
            <person name="Moran D.A.P."/>
            <person name="Shinohara A."/>
            <person name="Yoshida Y."/>
            <person name="Fujiwara M."/>
            <person name="Mori M."/>
            <person name="Tomita M."/>
            <person name="Arakawa K."/>
        </authorList>
    </citation>
    <scope>NUCLEOTIDE SEQUENCE [LARGE SCALE GENOMIC DNA]</scope>
</reference>
<sequence length="106" mass="11739">MLALKAAIEWANSANEEVNIWSDSECSLQALKSFYVMSKINQGAEITLIGNARIRLGWVEAHTDITSNEIADTLEKEVTTDGTPASLPFPKSYLKNQLLQLSLGKW</sequence>
<dbReference type="PROSITE" id="PS50879">
    <property type="entry name" value="RNASE_H_1"/>
    <property type="match status" value="1"/>
</dbReference>
<comment type="caution">
    <text evidence="2">The sequence shown here is derived from an EMBL/GenBank/DDBJ whole genome shotgun (WGS) entry which is preliminary data.</text>
</comment>
<dbReference type="GO" id="GO:0003676">
    <property type="term" value="F:nucleic acid binding"/>
    <property type="evidence" value="ECO:0007669"/>
    <property type="project" value="InterPro"/>
</dbReference>